<dbReference type="Proteomes" id="UP000533476">
    <property type="component" value="Unassembled WGS sequence"/>
</dbReference>
<evidence type="ECO:0000256" key="3">
    <source>
        <dbReference type="ARBA" id="ARBA00022692"/>
    </source>
</evidence>
<comment type="subcellular location">
    <subcellularLocation>
        <location evidence="1">Cell membrane</location>
        <topology evidence="1">Multi-pass membrane protein</topology>
    </subcellularLocation>
</comment>
<feature type="transmembrane region" description="Helical" evidence="7">
    <location>
        <begin position="21"/>
        <end position="41"/>
    </location>
</feature>
<dbReference type="InterPro" id="IPR025857">
    <property type="entry name" value="MacB_PCD"/>
</dbReference>
<comment type="caution">
    <text evidence="10">The sequence shown here is derived from an EMBL/GenBank/DDBJ whole genome shotgun (WGS) entry which is preliminary data.</text>
</comment>
<protein>
    <submittedName>
        <fullName evidence="10">FtsX-like permease family protein</fullName>
    </submittedName>
</protein>
<sequence>MIGQTLKISVRAIWTQKVRSILTMLGVIIGVGAVIALVSLGNGAQQSINKNIEGLGSNLIVANVGYNPFSSGFRGGGAGPTTSATGSPTQPQPLTTTQVTALANTNGVRQAAPVLSGNATLGVGASTLSSSVDGTNGAYASITGYHVAQGRFLSALDVQAANPVIVLGSGDAQTLFGRQDPIGDIVNLNGVPFHVVGVLAAKATSAGKNPNDLAVIPWTTYSQVFGSTGITEVDLSAGPHANVNAVVARLDQKLLRWTGSTQDFTVTAQSQILSTLSSVNRVETLLLGGVASISLIVGGIGIMNIMLVSVTERTREIGIRKAVGASTRDIMAQFLIESLVLSGLGGLLGVAAGVGFSHVMSGILKSPTAVSVPTTALAFGFALGVGLIFGLWPAMRAALMRPAQALRVD</sequence>
<evidence type="ECO:0000256" key="6">
    <source>
        <dbReference type="ARBA" id="ARBA00038076"/>
    </source>
</evidence>
<dbReference type="GO" id="GO:0005886">
    <property type="term" value="C:plasma membrane"/>
    <property type="evidence" value="ECO:0007669"/>
    <property type="project" value="UniProtKB-SubCell"/>
</dbReference>
<accession>A0A7Y0L7S3</accession>
<keyword evidence="4 7" id="KW-1133">Transmembrane helix</keyword>
<organism evidence="10 11">
    <name type="scientific">Sulfobacillus harzensis</name>
    <dbReference type="NCBI Taxonomy" id="2729629"/>
    <lineage>
        <taxon>Bacteria</taxon>
        <taxon>Bacillati</taxon>
        <taxon>Bacillota</taxon>
        <taxon>Clostridia</taxon>
        <taxon>Eubacteriales</taxon>
        <taxon>Clostridiales Family XVII. Incertae Sedis</taxon>
        <taxon>Sulfobacillus</taxon>
    </lineage>
</organism>
<evidence type="ECO:0000256" key="4">
    <source>
        <dbReference type="ARBA" id="ARBA00022989"/>
    </source>
</evidence>
<feature type="transmembrane region" description="Helical" evidence="7">
    <location>
        <begin position="330"/>
        <end position="356"/>
    </location>
</feature>
<proteinExistence type="inferred from homology"/>
<dbReference type="Pfam" id="PF12704">
    <property type="entry name" value="MacB_PCD"/>
    <property type="match status" value="1"/>
</dbReference>
<dbReference type="InterPro" id="IPR003838">
    <property type="entry name" value="ABC3_permease_C"/>
</dbReference>
<keyword evidence="5 7" id="KW-0472">Membrane</keyword>
<evidence type="ECO:0000256" key="2">
    <source>
        <dbReference type="ARBA" id="ARBA00022475"/>
    </source>
</evidence>
<feature type="domain" description="MacB-like periplasmic core" evidence="9">
    <location>
        <begin position="20"/>
        <end position="252"/>
    </location>
</feature>
<feature type="transmembrane region" description="Helical" evidence="7">
    <location>
        <begin position="376"/>
        <end position="394"/>
    </location>
</feature>
<evidence type="ECO:0000256" key="1">
    <source>
        <dbReference type="ARBA" id="ARBA00004651"/>
    </source>
</evidence>
<dbReference type="RefSeq" id="WP_169102981.1">
    <property type="nucleotide sequence ID" value="NZ_JABBVZ010000148.1"/>
</dbReference>
<evidence type="ECO:0000256" key="5">
    <source>
        <dbReference type="ARBA" id="ARBA00023136"/>
    </source>
</evidence>
<dbReference type="PANTHER" id="PTHR30572:SF4">
    <property type="entry name" value="ABC TRANSPORTER PERMEASE YTRF"/>
    <property type="match status" value="1"/>
</dbReference>
<dbReference type="InterPro" id="IPR050250">
    <property type="entry name" value="Macrolide_Exporter_MacB"/>
</dbReference>
<dbReference type="Pfam" id="PF02687">
    <property type="entry name" value="FtsX"/>
    <property type="match status" value="1"/>
</dbReference>
<dbReference type="GO" id="GO:0022857">
    <property type="term" value="F:transmembrane transporter activity"/>
    <property type="evidence" value="ECO:0007669"/>
    <property type="project" value="TreeGrafter"/>
</dbReference>
<evidence type="ECO:0000313" key="10">
    <source>
        <dbReference type="EMBL" id="NMP24775.1"/>
    </source>
</evidence>
<evidence type="ECO:0000313" key="11">
    <source>
        <dbReference type="Proteomes" id="UP000533476"/>
    </source>
</evidence>
<comment type="similarity">
    <text evidence="6">Belongs to the ABC-4 integral membrane protein family.</text>
</comment>
<evidence type="ECO:0000259" key="9">
    <source>
        <dbReference type="Pfam" id="PF12704"/>
    </source>
</evidence>
<keyword evidence="2" id="KW-1003">Cell membrane</keyword>
<evidence type="ECO:0000256" key="7">
    <source>
        <dbReference type="SAM" id="Phobius"/>
    </source>
</evidence>
<evidence type="ECO:0000259" key="8">
    <source>
        <dbReference type="Pfam" id="PF02687"/>
    </source>
</evidence>
<dbReference type="AlphaFoldDB" id="A0A7Y0L7S3"/>
<keyword evidence="11" id="KW-1185">Reference proteome</keyword>
<feature type="transmembrane region" description="Helical" evidence="7">
    <location>
        <begin position="285"/>
        <end position="310"/>
    </location>
</feature>
<dbReference type="EMBL" id="JABBVZ010000148">
    <property type="protein sequence ID" value="NMP24775.1"/>
    <property type="molecule type" value="Genomic_DNA"/>
</dbReference>
<dbReference type="PANTHER" id="PTHR30572">
    <property type="entry name" value="MEMBRANE COMPONENT OF TRANSPORTER-RELATED"/>
    <property type="match status" value="1"/>
</dbReference>
<name>A0A7Y0L7S3_9FIRM</name>
<feature type="domain" description="ABC3 transporter permease C-terminal" evidence="8">
    <location>
        <begin position="290"/>
        <end position="398"/>
    </location>
</feature>
<gene>
    <name evidence="10" type="ORF">HIJ39_20920</name>
</gene>
<keyword evidence="3 7" id="KW-0812">Transmembrane</keyword>
<reference evidence="10 11" key="1">
    <citation type="submission" date="2020-04" db="EMBL/GenBank/DDBJ databases">
        <authorList>
            <person name="Zhang R."/>
            <person name="Schippers A."/>
        </authorList>
    </citation>
    <scope>NUCLEOTIDE SEQUENCE [LARGE SCALE GENOMIC DNA]</scope>
    <source>
        <strain evidence="10 11">DSM 109850</strain>
    </source>
</reference>